<dbReference type="Proteomes" id="UP000267464">
    <property type="component" value="Unassembled WGS sequence"/>
</dbReference>
<dbReference type="AlphaFoldDB" id="A0A3N7HMN1"/>
<dbReference type="SUPFAM" id="SSF88874">
    <property type="entry name" value="Receptor-binding domain of short tail fibre protein gp12"/>
    <property type="match status" value="1"/>
</dbReference>
<evidence type="ECO:0000256" key="1">
    <source>
        <dbReference type="SAM" id="SignalP"/>
    </source>
</evidence>
<dbReference type="OrthoDB" id="9810174at2"/>
<dbReference type="Gene3D" id="3.90.1340.10">
    <property type="entry name" value="Phage tail collar domain"/>
    <property type="match status" value="1"/>
</dbReference>
<gene>
    <name evidence="3" type="ORF">DZC73_19720</name>
</gene>
<organism evidence="3 4">
    <name type="scientific">Piscinibacter terrae</name>
    <dbReference type="NCBI Taxonomy" id="2496871"/>
    <lineage>
        <taxon>Bacteria</taxon>
        <taxon>Pseudomonadati</taxon>
        <taxon>Pseudomonadota</taxon>
        <taxon>Betaproteobacteria</taxon>
        <taxon>Burkholderiales</taxon>
        <taxon>Sphaerotilaceae</taxon>
        <taxon>Piscinibacter</taxon>
    </lineage>
</organism>
<keyword evidence="4" id="KW-1185">Reference proteome</keyword>
<evidence type="ECO:0000313" key="3">
    <source>
        <dbReference type="EMBL" id="RQP23437.1"/>
    </source>
</evidence>
<protein>
    <submittedName>
        <fullName evidence="3">Phage tail protein</fullName>
    </submittedName>
</protein>
<name>A0A3N7HMN1_9BURK</name>
<dbReference type="InterPro" id="IPR037053">
    <property type="entry name" value="Phage_tail_collar_dom_sf"/>
</dbReference>
<dbReference type="Pfam" id="PF07484">
    <property type="entry name" value="Collar"/>
    <property type="match status" value="1"/>
</dbReference>
<proteinExistence type="predicted"/>
<dbReference type="RefSeq" id="WP_124542080.1">
    <property type="nucleotide sequence ID" value="NZ_QUSW01000005.1"/>
</dbReference>
<dbReference type="InterPro" id="IPR011083">
    <property type="entry name" value="Phage_tail_collar_dom"/>
</dbReference>
<evidence type="ECO:0000313" key="4">
    <source>
        <dbReference type="Proteomes" id="UP000267464"/>
    </source>
</evidence>
<dbReference type="EMBL" id="QUSW01000005">
    <property type="protein sequence ID" value="RQP23437.1"/>
    <property type="molecule type" value="Genomic_DNA"/>
</dbReference>
<accession>A0A3N7HMN1</accession>
<feature type="signal peptide" evidence="1">
    <location>
        <begin position="1"/>
        <end position="29"/>
    </location>
</feature>
<keyword evidence="1" id="KW-0732">Signal</keyword>
<sequence length="201" mass="20497">MSHALIRTACATLAALSLTSLPTTASAQAEPLLGQIMCGAFNFAPRGWARLDGQLMSIATNTALFSLLGTNYGGDGRTTFALPDMRGRVLMHDGAGPGLTPRTIGEMGGTETVTLNNGQLPAHTHTVTPQGSPSDATLVSPAGGVPATKARTTLYAPGPGTVPMSPVLTSPAGSNAPVPIMQPTLTINCFIAVEGIFPSRS</sequence>
<comment type="caution">
    <text evidence="3">The sequence shown here is derived from an EMBL/GenBank/DDBJ whole genome shotgun (WGS) entry which is preliminary data.</text>
</comment>
<reference evidence="3 4" key="1">
    <citation type="submission" date="2018-08" db="EMBL/GenBank/DDBJ databases">
        <authorList>
            <person name="Khan S.A."/>
            <person name="Jeon C.O."/>
            <person name="Chun B.H."/>
            <person name="Jeong S.E."/>
        </authorList>
    </citation>
    <scope>NUCLEOTIDE SEQUENCE [LARGE SCALE GENOMIC DNA]</scope>
    <source>
        <strain evidence="3 4">S-16</strain>
    </source>
</reference>
<feature type="domain" description="Phage tail collar" evidence="2">
    <location>
        <begin position="34"/>
        <end position="89"/>
    </location>
</feature>
<evidence type="ECO:0000259" key="2">
    <source>
        <dbReference type="Pfam" id="PF07484"/>
    </source>
</evidence>
<reference evidence="3 4" key="2">
    <citation type="submission" date="2018-12" db="EMBL/GenBank/DDBJ databases">
        <title>Rhizobacter gummiphilus sp. nov., a rubber-degrading bacterium isolated from the soil of a botanical garden in Japan.</title>
        <authorList>
            <person name="Shunsuke S.S."/>
        </authorList>
    </citation>
    <scope>NUCLEOTIDE SEQUENCE [LARGE SCALE GENOMIC DNA]</scope>
    <source>
        <strain evidence="3 4">S-16</strain>
    </source>
</reference>
<feature type="chain" id="PRO_5017998358" evidence="1">
    <location>
        <begin position="30"/>
        <end position="201"/>
    </location>
</feature>